<feature type="region of interest" description="Disordered" evidence="4">
    <location>
        <begin position="117"/>
        <end position="139"/>
    </location>
</feature>
<dbReference type="PROSITE" id="PS00041">
    <property type="entry name" value="HTH_ARAC_FAMILY_1"/>
    <property type="match status" value="1"/>
</dbReference>
<gene>
    <name evidence="6" type="ORF">Cpa01nite_29070</name>
</gene>
<dbReference type="InterPro" id="IPR018060">
    <property type="entry name" value="HTH_AraC"/>
</dbReference>
<dbReference type="Gene3D" id="1.10.10.60">
    <property type="entry name" value="Homeodomain-like"/>
    <property type="match status" value="1"/>
</dbReference>
<dbReference type="GO" id="GO:0043565">
    <property type="term" value="F:sequence-specific DNA binding"/>
    <property type="evidence" value="ECO:0007669"/>
    <property type="project" value="InterPro"/>
</dbReference>
<dbReference type="PROSITE" id="PS01124">
    <property type="entry name" value="HTH_ARAC_FAMILY_2"/>
    <property type="match status" value="1"/>
</dbReference>
<keyword evidence="3" id="KW-0804">Transcription</keyword>
<evidence type="ECO:0000259" key="5">
    <source>
        <dbReference type="PROSITE" id="PS01124"/>
    </source>
</evidence>
<evidence type="ECO:0000313" key="7">
    <source>
        <dbReference type="Proteomes" id="UP000642125"/>
    </source>
</evidence>
<proteinExistence type="predicted"/>
<comment type="caution">
    <text evidence="6">The sequence shown here is derived from an EMBL/GenBank/DDBJ whole genome shotgun (WGS) entry which is preliminary data.</text>
</comment>
<evidence type="ECO:0000256" key="4">
    <source>
        <dbReference type="SAM" id="MobiDB-lite"/>
    </source>
</evidence>
<sequence>MSTPPWDARDRLGETLHRLRMRGTFYCHATLADPWALEMPAVPDSVSFHVLVAGSCRVEVAGPDATTSSALGPGDLALVPHGRGHVLRGGPGDGPAPRVDLLPQRYVSPHFSVLRHGGGGAAGGGTAGGGPSGDGPAGDGRTGTTILLCGVVAFDEPAARELLALLPPVVHVSAADPGPTPVADTVRLMAAELAEVRPGGEAIATRLADVLVVQAVRAWLDRDPAARTGWLGALADPQVGRALAAVHAEPGRGWTLDGLAREAAMSRTTFAARFTDLVGEPPMRYVTRWRMALAHDRLRTGDATVAALADALGYRSEAAFSRAFTRTVGRTPGSVRARPAPPS</sequence>
<dbReference type="SUPFAM" id="SSF46689">
    <property type="entry name" value="Homeodomain-like"/>
    <property type="match status" value="2"/>
</dbReference>
<name>A0A919U4I5_9CELL</name>
<evidence type="ECO:0000256" key="1">
    <source>
        <dbReference type="ARBA" id="ARBA00023015"/>
    </source>
</evidence>
<reference evidence="6" key="1">
    <citation type="submission" date="2021-01" db="EMBL/GenBank/DDBJ databases">
        <title>Whole genome shotgun sequence of Cellulomonas pakistanensis NBRC 110800.</title>
        <authorList>
            <person name="Komaki H."/>
            <person name="Tamura T."/>
        </authorList>
    </citation>
    <scope>NUCLEOTIDE SEQUENCE</scope>
    <source>
        <strain evidence="6">NBRC 110800</strain>
    </source>
</reference>
<evidence type="ECO:0000256" key="2">
    <source>
        <dbReference type="ARBA" id="ARBA00023125"/>
    </source>
</evidence>
<dbReference type="PANTHER" id="PTHR46796">
    <property type="entry name" value="HTH-TYPE TRANSCRIPTIONAL ACTIVATOR RHAS-RELATED"/>
    <property type="match status" value="1"/>
</dbReference>
<keyword evidence="1" id="KW-0805">Transcription regulation</keyword>
<dbReference type="PANTHER" id="PTHR46796:SF7">
    <property type="entry name" value="ARAC FAMILY TRANSCRIPTIONAL REGULATOR"/>
    <property type="match status" value="1"/>
</dbReference>
<dbReference type="InterPro" id="IPR009057">
    <property type="entry name" value="Homeodomain-like_sf"/>
</dbReference>
<dbReference type="GO" id="GO:0003700">
    <property type="term" value="F:DNA-binding transcription factor activity"/>
    <property type="evidence" value="ECO:0007669"/>
    <property type="project" value="InterPro"/>
</dbReference>
<dbReference type="InterPro" id="IPR032783">
    <property type="entry name" value="AraC_lig"/>
</dbReference>
<dbReference type="InterPro" id="IPR018062">
    <property type="entry name" value="HTH_AraC-typ_CS"/>
</dbReference>
<dbReference type="AlphaFoldDB" id="A0A919U4I5"/>
<keyword evidence="2" id="KW-0238">DNA-binding</keyword>
<dbReference type="EMBL" id="BONO01000024">
    <property type="protein sequence ID" value="GIG37526.1"/>
    <property type="molecule type" value="Genomic_DNA"/>
</dbReference>
<protein>
    <submittedName>
        <fullName evidence="6">Cupin</fullName>
    </submittedName>
</protein>
<dbReference type="SMART" id="SM00342">
    <property type="entry name" value="HTH_ARAC"/>
    <property type="match status" value="1"/>
</dbReference>
<dbReference type="SUPFAM" id="SSF51182">
    <property type="entry name" value="RmlC-like cupins"/>
    <property type="match status" value="1"/>
</dbReference>
<evidence type="ECO:0000256" key="3">
    <source>
        <dbReference type="ARBA" id="ARBA00023163"/>
    </source>
</evidence>
<dbReference type="RefSeq" id="WP_203669511.1">
    <property type="nucleotide sequence ID" value="NZ_BONO01000024.1"/>
</dbReference>
<organism evidence="6 7">
    <name type="scientific">Cellulomonas pakistanensis</name>
    <dbReference type="NCBI Taxonomy" id="992287"/>
    <lineage>
        <taxon>Bacteria</taxon>
        <taxon>Bacillati</taxon>
        <taxon>Actinomycetota</taxon>
        <taxon>Actinomycetes</taxon>
        <taxon>Micrococcales</taxon>
        <taxon>Cellulomonadaceae</taxon>
        <taxon>Cellulomonas</taxon>
    </lineage>
</organism>
<evidence type="ECO:0000313" key="6">
    <source>
        <dbReference type="EMBL" id="GIG37526.1"/>
    </source>
</evidence>
<dbReference type="Pfam" id="PF12852">
    <property type="entry name" value="Cupin_6"/>
    <property type="match status" value="1"/>
</dbReference>
<dbReference type="Pfam" id="PF12833">
    <property type="entry name" value="HTH_18"/>
    <property type="match status" value="1"/>
</dbReference>
<dbReference type="InterPro" id="IPR050204">
    <property type="entry name" value="AraC_XylS_family_regulators"/>
</dbReference>
<keyword evidence="7" id="KW-1185">Reference proteome</keyword>
<accession>A0A919U4I5</accession>
<dbReference type="Proteomes" id="UP000642125">
    <property type="component" value="Unassembled WGS sequence"/>
</dbReference>
<feature type="domain" description="HTH araC/xylS-type" evidence="5">
    <location>
        <begin position="240"/>
        <end position="338"/>
    </location>
</feature>
<dbReference type="InterPro" id="IPR011051">
    <property type="entry name" value="RmlC_Cupin_sf"/>
</dbReference>